<evidence type="ECO:0000256" key="1">
    <source>
        <dbReference type="ARBA" id="ARBA00000142"/>
    </source>
</evidence>
<comment type="subcellular location">
    <subcellularLocation>
        <location evidence="9">Nucleus</location>
    </subcellularLocation>
</comment>
<evidence type="ECO:0000256" key="4">
    <source>
        <dbReference type="ARBA" id="ARBA00022679"/>
    </source>
</evidence>
<dbReference type="HAMAP" id="MF_03055">
    <property type="entry name" value="tRNA_methyltr_TrmB_euk"/>
    <property type="match status" value="1"/>
</dbReference>
<feature type="binding site" evidence="9">
    <location>
        <begin position="255"/>
        <end position="257"/>
    </location>
    <ligand>
        <name>S-adenosyl-L-methionine</name>
        <dbReference type="ChEBI" id="CHEBI:59789"/>
    </ligand>
</feature>
<protein>
    <recommendedName>
        <fullName evidence="9">tRNA (guanine-N(7)-)-methyltransferase</fullName>
        <ecNumber evidence="9">2.1.1.33</ecNumber>
    </recommendedName>
    <alternativeName>
        <fullName evidence="9">tRNA (guanine(46)-N(7))-methyltransferase</fullName>
    </alternativeName>
    <alternativeName>
        <fullName evidence="9">tRNA(m7G46)-methyltransferase</fullName>
    </alternativeName>
</protein>
<keyword evidence="7 9" id="KW-0694">RNA-binding</keyword>
<dbReference type="OrthoDB" id="47276at2759"/>
<evidence type="ECO:0000313" key="11">
    <source>
        <dbReference type="EMBL" id="KAG8469547.1"/>
    </source>
</evidence>
<dbReference type="GO" id="GO:0008176">
    <property type="term" value="F:tRNA (guanine(46)-N7)-methyltransferase activity"/>
    <property type="evidence" value="ECO:0007669"/>
    <property type="project" value="UniProtKB-UniRule"/>
</dbReference>
<dbReference type="GO" id="GO:0005634">
    <property type="term" value="C:nucleus"/>
    <property type="evidence" value="ECO:0007669"/>
    <property type="project" value="UniProtKB-SubCell"/>
</dbReference>
<dbReference type="Gene3D" id="3.40.50.150">
    <property type="entry name" value="Vaccinia Virus protein VP39"/>
    <property type="match status" value="1"/>
</dbReference>
<gene>
    <name evidence="11" type="ORF">KFE25_006002</name>
</gene>
<dbReference type="OMA" id="LNVMKFG"/>
<sequence length="314" mass="34762">MPPVATGKRPLDEGHVDSGSEPADSDESQIERPRKSIHRQRAHNNPLAANNMWRPDTPAAVPVATYYPALFGAAPEQQPPSSKAIRWVDLGCGFGSLLIQLARAERDVLILGMEIRHKPVQFVQKRVIAHRKTARAALPAAERRGPLEGDNVWAVEANSMKCMPNYFAKGQLSKLFICFPDPHFKKRNVRRRVVSTSLLAEYAFCLEVGARLYTITDVSELTDWMVDHLTRFPLFRRLPNDALTADPVVRLLLLTDEGLKVARNNGNMFIAAFERLAAPKSAEEAVLPREVAAAAAAEAGYTPKPGGELRGKTW</sequence>
<dbReference type="SUPFAM" id="SSF53335">
    <property type="entry name" value="S-adenosyl-L-methionine-dependent methyltransferases"/>
    <property type="match status" value="1"/>
</dbReference>
<dbReference type="AlphaFoldDB" id="A0A8J5XW28"/>
<evidence type="ECO:0000256" key="8">
    <source>
        <dbReference type="ARBA" id="ARBA00023242"/>
    </source>
</evidence>
<name>A0A8J5XW28_DIALT</name>
<dbReference type="NCBIfam" id="TIGR00091">
    <property type="entry name" value="tRNA (guanosine(46)-N7)-methyltransferase TrmB"/>
    <property type="match status" value="1"/>
</dbReference>
<feature type="active site" evidence="9">
    <location>
        <position position="181"/>
    </location>
</feature>
<keyword evidence="12" id="KW-1185">Reference proteome</keyword>
<dbReference type="PANTHER" id="PTHR23417:SF16">
    <property type="entry name" value="TRNA (GUANINE-N(7)-)-METHYLTRANSFERASE"/>
    <property type="match status" value="1"/>
</dbReference>
<feature type="binding site" evidence="9">
    <location>
        <position position="91"/>
    </location>
    <ligand>
        <name>S-adenosyl-L-methionine</name>
        <dbReference type="ChEBI" id="CHEBI:59789"/>
    </ligand>
</feature>
<dbReference type="EMBL" id="JAGTXO010000002">
    <property type="protein sequence ID" value="KAG8469547.1"/>
    <property type="molecule type" value="Genomic_DNA"/>
</dbReference>
<dbReference type="InterPro" id="IPR029063">
    <property type="entry name" value="SAM-dependent_MTases_sf"/>
</dbReference>
<evidence type="ECO:0000256" key="7">
    <source>
        <dbReference type="ARBA" id="ARBA00022884"/>
    </source>
</evidence>
<keyword evidence="8 9" id="KW-0539">Nucleus</keyword>
<dbReference type="PROSITE" id="PS51625">
    <property type="entry name" value="SAM_MT_TRMB"/>
    <property type="match status" value="1"/>
</dbReference>
<dbReference type="InterPro" id="IPR025763">
    <property type="entry name" value="Trm8_euk"/>
</dbReference>
<evidence type="ECO:0000256" key="3">
    <source>
        <dbReference type="ARBA" id="ARBA00022603"/>
    </source>
</evidence>
<dbReference type="UniPathway" id="UPA00989"/>
<reference evidence="11" key="1">
    <citation type="submission" date="2021-05" db="EMBL/GenBank/DDBJ databases">
        <title>The genome of the haptophyte Pavlova lutheri (Diacronema luteri, Pavlovales) - a model for lipid biosynthesis in eukaryotic algae.</title>
        <authorList>
            <person name="Hulatt C.J."/>
            <person name="Posewitz M.C."/>
        </authorList>
    </citation>
    <scope>NUCLEOTIDE SEQUENCE</scope>
    <source>
        <strain evidence="11">NIVA-4/92</strain>
    </source>
</reference>
<dbReference type="GO" id="GO:0043527">
    <property type="term" value="C:tRNA methyltransferase complex"/>
    <property type="evidence" value="ECO:0007669"/>
    <property type="project" value="TreeGrafter"/>
</dbReference>
<dbReference type="EC" id="2.1.1.33" evidence="9"/>
<keyword evidence="6 9" id="KW-0819">tRNA processing</keyword>
<comment type="caution">
    <text evidence="11">The sequence shown here is derived from an EMBL/GenBank/DDBJ whole genome shotgun (WGS) entry which is preliminary data.</text>
</comment>
<evidence type="ECO:0000256" key="2">
    <source>
        <dbReference type="ARBA" id="ARBA00022555"/>
    </source>
</evidence>
<feature type="binding site" evidence="9">
    <location>
        <position position="178"/>
    </location>
    <ligand>
        <name>S-adenosyl-L-methionine</name>
        <dbReference type="ChEBI" id="CHEBI:59789"/>
    </ligand>
</feature>
<dbReference type="GO" id="GO:0000049">
    <property type="term" value="F:tRNA binding"/>
    <property type="evidence" value="ECO:0007669"/>
    <property type="project" value="UniProtKB-UniRule"/>
</dbReference>
<keyword evidence="4 9" id="KW-0808">Transferase</keyword>
<dbReference type="InterPro" id="IPR003358">
    <property type="entry name" value="tRNA_(Gua-N-7)_MeTrfase_Trmb"/>
</dbReference>
<keyword evidence="3 9" id="KW-0489">Methyltransferase</keyword>
<feature type="binding site" evidence="9">
    <location>
        <begin position="158"/>
        <end position="159"/>
    </location>
    <ligand>
        <name>S-adenosyl-L-methionine</name>
        <dbReference type="ChEBI" id="CHEBI:59789"/>
    </ligand>
</feature>
<feature type="region of interest" description="Disordered" evidence="10">
    <location>
        <begin position="1"/>
        <end position="55"/>
    </location>
</feature>
<evidence type="ECO:0000256" key="6">
    <source>
        <dbReference type="ARBA" id="ARBA00022694"/>
    </source>
</evidence>
<evidence type="ECO:0000256" key="9">
    <source>
        <dbReference type="HAMAP-Rule" id="MF_03055"/>
    </source>
</evidence>
<organism evidence="11 12">
    <name type="scientific">Diacronema lutheri</name>
    <name type="common">Unicellular marine alga</name>
    <name type="synonym">Monochrysis lutheri</name>
    <dbReference type="NCBI Taxonomy" id="2081491"/>
    <lineage>
        <taxon>Eukaryota</taxon>
        <taxon>Haptista</taxon>
        <taxon>Haptophyta</taxon>
        <taxon>Pavlovophyceae</taxon>
        <taxon>Pavlovales</taxon>
        <taxon>Pavlovaceae</taxon>
        <taxon>Diacronema</taxon>
    </lineage>
</organism>
<evidence type="ECO:0000256" key="5">
    <source>
        <dbReference type="ARBA" id="ARBA00022691"/>
    </source>
</evidence>
<comment type="pathway">
    <text evidence="9">tRNA modification; N(7)-methylguanine-tRNA biosynthesis.</text>
</comment>
<evidence type="ECO:0000313" key="12">
    <source>
        <dbReference type="Proteomes" id="UP000751190"/>
    </source>
</evidence>
<feature type="compositionally biased region" description="Basic and acidic residues" evidence="10">
    <location>
        <begin position="9"/>
        <end position="18"/>
    </location>
</feature>
<dbReference type="Proteomes" id="UP000751190">
    <property type="component" value="Unassembled WGS sequence"/>
</dbReference>
<comment type="function">
    <text evidence="9">Catalyzes the formation of N(7)-methylguanine at position 46 (m7G46) in tRNA.</text>
</comment>
<proteinExistence type="inferred from homology"/>
<feature type="binding site" evidence="9">
    <location>
        <begin position="114"/>
        <end position="115"/>
    </location>
    <ligand>
        <name>S-adenosyl-L-methionine</name>
        <dbReference type="ChEBI" id="CHEBI:59789"/>
    </ligand>
</feature>
<keyword evidence="2 9" id="KW-0820">tRNA-binding</keyword>
<dbReference type="Pfam" id="PF02390">
    <property type="entry name" value="Methyltransf_4"/>
    <property type="match status" value="1"/>
</dbReference>
<dbReference type="PANTHER" id="PTHR23417">
    <property type="entry name" value="3-DEOXY-D-MANNO-OCTULOSONIC-ACID TRANSFERASE/TRNA GUANINE-N 7 - -METHYLTRANSFERASE"/>
    <property type="match status" value="1"/>
</dbReference>
<accession>A0A8J5XW28</accession>
<evidence type="ECO:0000256" key="10">
    <source>
        <dbReference type="SAM" id="MobiDB-lite"/>
    </source>
</evidence>
<comment type="catalytic activity">
    <reaction evidence="1 9">
        <text>guanosine(46) in tRNA + S-adenosyl-L-methionine = N(7)-methylguanosine(46) in tRNA + S-adenosyl-L-homocysteine</text>
        <dbReference type="Rhea" id="RHEA:42708"/>
        <dbReference type="Rhea" id="RHEA-COMP:10188"/>
        <dbReference type="Rhea" id="RHEA-COMP:10189"/>
        <dbReference type="ChEBI" id="CHEBI:57856"/>
        <dbReference type="ChEBI" id="CHEBI:59789"/>
        <dbReference type="ChEBI" id="CHEBI:74269"/>
        <dbReference type="ChEBI" id="CHEBI:74480"/>
        <dbReference type="EC" id="2.1.1.33"/>
    </reaction>
</comment>
<keyword evidence="5 9" id="KW-0949">S-adenosyl-L-methionine</keyword>
<comment type="similarity">
    <text evidence="9">Belongs to the class I-like SAM-binding methyltransferase superfamily. TrmB family.</text>
</comment>